<dbReference type="InterPro" id="IPR000182">
    <property type="entry name" value="GNAT_dom"/>
</dbReference>
<feature type="region of interest" description="Disordered" evidence="3">
    <location>
        <begin position="1"/>
        <end position="30"/>
    </location>
</feature>
<dbReference type="GO" id="GO:0016747">
    <property type="term" value="F:acyltransferase activity, transferring groups other than amino-acyl groups"/>
    <property type="evidence" value="ECO:0007669"/>
    <property type="project" value="InterPro"/>
</dbReference>
<keyword evidence="2" id="KW-0012">Acyltransferase</keyword>
<reference evidence="5" key="1">
    <citation type="submission" date="2021-01" db="EMBL/GenBank/DDBJ databases">
        <title>YIM 132084 draft genome.</title>
        <authorList>
            <person name="An D."/>
        </authorList>
    </citation>
    <scope>NUCLEOTIDE SEQUENCE</scope>
    <source>
        <strain evidence="5">YIM 132084</strain>
    </source>
</reference>
<dbReference type="InterPro" id="IPR016181">
    <property type="entry name" value="Acyl_CoA_acyltransferase"/>
</dbReference>
<keyword evidence="1" id="KW-0808">Transferase</keyword>
<comment type="caution">
    <text evidence="5">The sequence shown here is derived from an EMBL/GenBank/DDBJ whole genome shotgun (WGS) entry which is preliminary data.</text>
</comment>
<evidence type="ECO:0000256" key="2">
    <source>
        <dbReference type="ARBA" id="ARBA00023315"/>
    </source>
</evidence>
<dbReference type="PANTHER" id="PTHR43877:SF2">
    <property type="entry name" value="AMINOALKYLPHOSPHONATE N-ACETYLTRANSFERASE-RELATED"/>
    <property type="match status" value="1"/>
</dbReference>
<dbReference type="EMBL" id="JAERWK010000016">
    <property type="protein sequence ID" value="MBM9468071.1"/>
    <property type="molecule type" value="Genomic_DNA"/>
</dbReference>
<accession>A0A939BZU0</accession>
<evidence type="ECO:0000256" key="1">
    <source>
        <dbReference type="ARBA" id="ARBA00022679"/>
    </source>
</evidence>
<dbReference type="AlphaFoldDB" id="A0A939BZU0"/>
<gene>
    <name evidence="5" type="ORF">JL106_12355</name>
</gene>
<dbReference type="PANTHER" id="PTHR43877">
    <property type="entry name" value="AMINOALKYLPHOSPHONATE N-ACETYLTRANSFERASE-RELATED-RELATED"/>
    <property type="match status" value="1"/>
</dbReference>
<organism evidence="5 6">
    <name type="scientific">Nakamurella leprariae</name>
    <dbReference type="NCBI Taxonomy" id="2803911"/>
    <lineage>
        <taxon>Bacteria</taxon>
        <taxon>Bacillati</taxon>
        <taxon>Actinomycetota</taxon>
        <taxon>Actinomycetes</taxon>
        <taxon>Nakamurellales</taxon>
        <taxon>Nakamurellaceae</taxon>
        <taxon>Nakamurella</taxon>
    </lineage>
</organism>
<dbReference type="SUPFAM" id="SSF55729">
    <property type="entry name" value="Acyl-CoA N-acyltransferases (Nat)"/>
    <property type="match status" value="1"/>
</dbReference>
<dbReference type="Gene3D" id="3.40.630.30">
    <property type="match status" value="1"/>
</dbReference>
<evidence type="ECO:0000259" key="4">
    <source>
        <dbReference type="PROSITE" id="PS51186"/>
    </source>
</evidence>
<evidence type="ECO:0000313" key="6">
    <source>
        <dbReference type="Proteomes" id="UP000663792"/>
    </source>
</evidence>
<proteinExistence type="predicted"/>
<sequence length="205" mass="21620">MKGDGSDLPEAQPESALEDGPDVPVEFRRVGPGGSQAADNAFGVALVTLWHRVTEAGGAVGFAPNATRSEVAGRAAGVVADLRAGRLLAITALRGRQLVGAAMLRPGVGLLAHTGWVSTVMVDPAAQGAGIGVQLVTRLIELARERGLEKIDLSVRDGSGADRLYRRFGFVEWGRRPGWVRVGPGDDRDEVFYLLDLTADGPDRT</sequence>
<dbReference type="PROSITE" id="PS51186">
    <property type="entry name" value="GNAT"/>
    <property type="match status" value="1"/>
</dbReference>
<keyword evidence="6" id="KW-1185">Reference proteome</keyword>
<dbReference type="CDD" id="cd04301">
    <property type="entry name" value="NAT_SF"/>
    <property type="match status" value="1"/>
</dbReference>
<dbReference type="InterPro" id="IPR050832">
    <property type="entry name" value="Bact_Acetyltransf"/>
</dbReference>
<dbReference type="RefSeq" id="WP_205261034.1">
    <property type="nucleotide sequence ID" value="NZ_JAERWK010000016.1"/>
</dbReference>
<protein>
    <submittedName>
        <fullName evidence="5">GNAT family N-acetyltransferase</fullName>
    </submittedName>
</protein>
<dbReference type="Pfam" id="PF00583">
    <property type="entry name" value="Acetyltransf_1"/>
    <property type="match status" value="1"/>
</dbReference>
<name>A0A939BZU0_9ACTN</name>
<feature type="domain" description="N-acetyltransferase" evidence="4">
    <location>
        <begin position="25"/>
        <end position="198"/>
    </location>
</feature>
<dbReference type="Proteomes" id="UP000663792">
    <property type="component" value="Unassembled WGS sequence"/>
</dbReference>
<evidence type="ECO:0000256" key="3">
    <source>
        <dbReference type="SAM" id="MobiDB-lite"/>
    </source>
</evidence>
<evidence type="ECO:0000313" key="5">
    <source>
        <dbReference type="EMBL" id="MBM9468071.1"/>
    </source>
</evidence>